<feature type="short sequence motif" description="GXSXG" evidence="4">
    <location>
        <begin position="313"/>
        <end position="317"/>
    </location>
</feature>
<dbReference type="RefSeq" id="XP_056077962.1">
    <property type="nucleotide sequence ID" value="XM_056224000.1"/>
</dbReference>
<evidence type="ECO:0000256" key="2">
    <source>
        <dbReference type="ARBA" id="ARBA00022963"/>
    </source>
</evidence>
<organism evidence="7 8">
    <name type="scientific">Saccharomyces mikatae IFO 1815</name>
    <dbReference type="NCBI Taxonomy" id="226126"/>
    <lineage>
        <taxon>Eukaryota</taxon>
        <taxon>Fungi</taxon>
        <taxon>Dikarya</taxon>
        <taxon>Ascomycota</taxon>
        <taxon>Saccharomycotina</taxon>
        <taxon>Saccharomycetes</taxon>
        <taxon>Saccharomycetales</taxon>
        <taxon>Saccharomycetaceae</taxon>
        <taxon>Saccharomyces</taxon>
    </lineage>
</organism>
<evidence type="ECO:0000313" key="7">
    <source>
        <dbReference type="EMBL" id="CAI4034842.1"/>
    </source>
</evidence>
<dbReference type="PROSITE" id="PS51635">
    <property type="entry name" value="PNPLA"/>
    <property type="match status" value="1"/>
</dbReference>
<dbReference type="Pfam" id="PF01734">
    <property type="entry name" value="Patatin"/>
    <property type="match status" value="1"/>
</dbReference>
<dbReference type="InterPro" id="IPR002641">
    <property type="entry name" value="PNPLA_dom"/>
</dbReference>
<evidence type="ECO:0000259" key="6">
    <source>
        <dbReference type="PROSITE" id="PS51635"/>
    </source>
</evidence>
<dbReference type="Proteomes" id="UP001161438">
    <property type="component" value="Chromosome 11"/>
</dbReference>
<evidence type="ECO:0000256" key="4">
    <source>
        <dbReference type="PROSITE-ProRule" id="PRU01161"/>
    </source>
</evidence>
<dbReference type="InterPro" id="IPR021771">
    <property type="entry name" value="Triacylglycerol_lipase_N"/>
</dbReference>
<sequence>MSSKISDLTSTQNKPLLVTQQLIEKYYEQILGSSQNIIPILGPKNKSGKINKNNANIEREVEDVDKRLQASRNKTTHRVNFNLITGNEEKFDDGQETATENENNDIEMIEVDEEDEEEQAITLARRCKSFLYNVFVGNYEKDILIDKVCSQKQHAMSFEEWSSAGARLDDLTGKIAWKQKLESPLYDYKLIKDLTSRMREERLNRNYGQLLYIIRTNWVRNLGNMGNVNLYRHSHVGTKYLIDEYMMESRLALESLMESDLDDSYLLGILQQTRRNIGRTALVLSGGGTFGLFHIGVLGTLFELDLLPRVISGSSAGAIVASILSVHHKEEIPVLLNHILEKEFNIFKDDKQKSESENLLIKISRFFKNGTWFDNKHLVNTMIEFLGDLTFREAYNRTGKILNITVSPASLFEQPRLLNNLTAPNVLIWSAVCASCSLPGIFPSSPLYEKDPRTGERKPWTGSSSVKFVDGSVDNDLPISRLSEMFNVDHIIACQVNIHVFPFLKLSLSCVGGEIEDEFSARLKQNLSSIYNFMANEAIHILEIGSEMGIAKNALTKLRSVLSQQYSGDITILPDMSMLFRIKELLSNPTKEFLLREITNGARATWPKVSIIQNHCGQEFALDKAISYIKGRMIVTSSLKTPFQFADSVIGLIKAPEQTSEESKDPASTTLLTRTPTKGDNHISNVLDDNLLESESTNSLLLLRENASTYGRSPSGFRPRYSITSASLNPRHQRRKSDTISTSRRPAKSFSFSVSSPTSRILRQSNKINGLPPPILQKKASIGRLMLPMDVKTYNPEIHELIPHSASIETPTMVDKKLHFGRKNRYLKHMNRKWVSSSNILYTGPDKEDHPTLRLISSFDANAGIHSDLASNFRRHSVDGRPPSQATKSTIFQSRPSSSVQHKSTTNTP</sequence>
<feature type="domain" description="PNPLA" evidence="6">
    <location>
        <begin position="282"/>
        <end position="483"/>
    </location>
</feature>
<proteinExistence type="predicted"/>
<evidence type="ECO:0000256" key="1">
    <source>
        <dbReference type="ARBA" id="ARBA00022801"/>
    </source>
</evidence>
<gene>
    <name evidence="7" type="primary">SMKI11G2940</name>
    <name evidence="7" type="ORF">SMKI_11G2940</name>
</gene>
<feature type="compositionally biased region" description="Polar residues" evidence="5">
    <location>
        <begin position="666"/>
        <end position="683"/>
    </location>
</feature>
<dbReference type="GeneID" id="80919675"/>
<dbReference type="GO" id="GO:0016042">
    <property type="term" value="P:lipid catabolic process"/>
    <property type="evidence" value="ECO:0007669"/>
    <property type="project" value="UniProtKB-UniRule"/>
</dbReference>
<keyword evidence="8" id="KW-1185">Reference proteome</keyword>
<dbReference type="EMBL" id="OX365767">
    <property type="protein sequence ID" value="CAI4034842.1"/>
    <property type="molecule type" value="Genomic_DNA"/>
</dbReference>
<keyword evidence="1 4" id="KW-0378">Hydrolase</keyword>
<feature type="compositionally biased region" description="Low complexity" evidence="5">
    <location>
        <begin position="749"/>
        <end position="759"/>
    </location>
</feature>
<dbReference type="GO" id="GO:0004806">
    <property type="term" value="F:triacylglycerol lipase activity"/>
    <property type="evidence" value="ECO:0007669"/>
    <property type="project" value="InterPro"/>
</dbReference>
<reference evidence="7" key="1">
    <citation type="submission" date="2022-10" db="EMBL/GenBank/DDBJ databases">
        <authorList>
            <person name="Byrne P K."/>
        </authorList>
    </citation>
    <scope>NUCLEOTIDE SEQUENCE</scope>
    <source>
        <strain evidence="7">IFO1815</strain>
    </source>
</reference>
<feature type="region of interest" description="Disordered" evidence="5">
    <location>
        <begin position="657"/>
        <end position="683"/>
    </location>
</feature>
<feature type="compositionally biased region" description="Polar residues" evidence="5">
    <location>
        <begin position="884"/>
        <end position="909"/>
    </location>
</feature>
<keyword evidence="2 4" id="KW-0442">Lipid degradation</keyword>
<name>A0AA35IQ43_SACMI</name>
<dbReference type="GO" id="GO:0006641">
    <property type="term" value="P:triglyceride metabolic process"/>
    <property type="evidence" value="ECO:0007669"/>
    <property type="project" value="UniProtKB-ARBA"/>
</dbReference>
<feature type="region of interest" description="Disordered" evidence="5">
    <location>
        <begin position="874"/>
        <end position="909"/>
    </location>
</feature>
<evidence type="ECO:0000256" key="5">
    <source>
        <dbReference type="SAM" id="MobiDB-lite"/>
    </source>
</evidence>
<comment type="caution">
    <text evidence="4">Lacks conserved residue(s) required for the propagation of feature annotation.</text>
</comment>
<feature type="short sequence motif" description="GXGXXG" evidence="4">
    <location>
        <begin position="286"/>
        <end position="291"/>
    </location>
</feature>
<dbReference type="Gene3D" id="3.40.1090.10">
    <property type="entry name" value="Cytosolic phospholipase A2 catalytic domain"/>
    <property type="match status" value="1"/>
</dbReference>
<dbReference type="Pfam" id="PF11815">
    <property type="entry name" value="DUF3336"/>
    <property type="match status" value="1"/>
</dbReference>
<dbReference type="CDD" id="cd07230">
    <property type="entry name" value="Pat_TGL4-5_like"/>
    <property type="match status" value="1"/>
</dbReference>
<feature type="region of interest" description="Disordered" evidence="5">
    <location>
        <begin position="713"/>
        <end position="773"/>
    </location>
</feature>
<dbReference type="PANTHER" id="PTHR14226:SF10">
    <property type="entry name" value="TRIACYLGLYCEROL LIPASE 4-RELATED"/>
    <property type="match status" value="1"/>
</dbReference>
<feature type="active site" description="Nucleophile" evidence="4">
    <location>
        <position position="315"/>
    </location>
</feature>
<feature type="active site" description="Proton acceptor" evidence="4">
    <location>
        <position position="470"/>
    </location>
</feature>
<protein>
    <recommendedName>
        <fullName evidence="6">PNPLA domain-containing protein</fullName>
    </recommendedName>
</protein>
<dbReference type="FunFam" id="3.40.1090.10:FF:000036">
    <property type="entry name" value="Patatin-like phospholipase domain-containing protein"/>
    <property type="match status" value="1"/>
</dbReference>
<accession>A0AA35IQ43</accession>
<dbReference type="SUPFAM" id="SSF52151">
    <property type="entry name" value="FabD/lysophospholipase-like"/>
    <property type="match status" value="1"/>
</dbReference>
<dbReference type="InterPro" id="IPR016035">
    <property type="entry name" value="Acyl_Trfase/lysoPLipase"/>
</dbReference>
<dbReference type="PANTHER" id="PTHR14226">
    <property type="entry name" value="NEUROPATHY TARGET ESTERASE/SWISS CHEESE D.MELANOGASTER"/>
    <property type="match status" value="1"/>
</dbReference>
<keyword evidence="3 4" id="KW-0443">Lipid metabolism</keyword>
<evidence type="ECO:0000256" key="3">
    <source>
        <dbReference type="ARBA" id="ARBA00023098"/>
    </source>
</evidence>
<dbReference type="InterPro" id="IPR050301">
    <property type="entry name" value="NTE"/>
</dbReference>
<evidence type="ECO:0000313" key="8">
    <source>
        <dbReference type="Proteomes" id="UP001161438"/>
    </source>
</evidence>
<dbReference type="AlphaFoldDB" id="A0AA35IQ43"/>